<dbReference type="InterPro" id="IPR045823">
    <property type="entry name" value="TetR_C_32"/>
</dbReference>
<dbReference type="Pfam" id="PF00440">
    <property type="entry name" value="TetR_N"/>
    <property type="match status" value="1"/>
</dbReference>
<dbReference type="Gene3D" id="1.10.357.10">
    <property type="entry name" value="Tetracycline Repressor, domain 2"/>
    <property type="match status" value="1"/>
</dbReference>
<organism evidence="4 5">
    <name type="scientific">Georgenia deserti</name>
    <dbReference type="NCBI Taxonomy" id="2093781"/>
    <lineage>
        <taxon>Bacteria</taxon>
        <taxon>Bacillati</taxon>
        <taxon>Actinomycetota</taxon>
        <taxon>Actinomycetes</taxon>
        <taxon>Micrococcales</taxon>
        <taxon>Bogoriellaceae</taxon>
        <taxon>Georgenia</taxon>
    </lineage>
</organism>
<protein>
    <submittedName>
        <fullName evidence="4">TetR family transcriptional regulator</fullName>
    </submittedName>
</protein>
<proteinExistence type="predicted"/>
<dbReference type="RefSeq" id="WP_388001747.1">
    <property type="nucleotide sequence ID" value="NZ_JBHUEE010000001.1"/>
</dbReference>
<dbReference type="Pfam" id="PF19344">
    <property type="entry name" value="TetR_C_32"/>
    <property type="match status" value="1"/>
</dbReference>
<keyword evidence="1 2" id="KW-0238">DNA-binding</keyword>
<evidence type="ECO:0000259" key="3">
    <source>
        <dbReference type="PROSITE" id="PS50977"/>
    </source>
</evidence>
<dbReference type="PROSITE" id="PS50977">
    <property type="entry name" value="HTH_TETR_2"/>
    <property type="match status" value="1"/>
</dbReference>
<evidence type="ECO:0000313" key="5">
    <source>
        <dbReference type="Proteomes" id="UP001597277"/>
    </source>
</evidence>
<keyword evidence="5" id="KW-1185">Reference proteome</keyword>
<accession>A0ABW4KY09</accession>
<feature type="DNA-binding region" description="H-T-H motif" evidence="2">
    <location>
        <begin position="51"/>
        <end position="70"/>
    </location>
</feature>
<comment type="caution">
    <text evidence="4">The sequence shown here is derived from an EMBL/GenBank/DDBJ whole genome shotgun (WGS) entry which is preliminary data.</text>
</comment>
<feature type="domain" description="HTH tetR-type" evidence="3">
    <location>
        <begin position="29"/>
        <end position="88"/>
    </location>
</feature>
<evidence type="ECO:0000313" key="4">
    <source>
        <dbReference type="EMBL" id="MFD1716298.1"/>
    </source>
</evidence>
<dbReference type="Proteomes" id="UP001597277">
    <property type="component" value="Unassembled WGS sequence"/>
</dbReference>
<dbReference type="InterPro" id="IPR001647">
    <property type="entry name" value="HTH_TetR"/>
</dbReference>
<sequence length="245" mass="25817">MPITSDAVAADGEAPTVDGRTARWAGHRATRRAELVRAARRAVHDLGPDVSMDDIAGHMGTSKPILYRYFTDKTGLQVAVGQAVLGRMRAAIEDAAAAARGPRARIAAMVRVYLEMVDASPHVYAFVTRPEATAREVRGFAGDVADLVVDALLPALTGDLDDGAAPARAEVDPDTLIAARLWAAGVVGLVRGAVDVWLGDRVDTADPAAPATDLDREALADHLTNWLWDGAVGVLRRARNATTGA</sequence>
<evidence type="ECO:0000256" key="1">
    <source>
        <dbReference type="ARBA" id="ARBA00023125"/>
    </source>
</evidence>
<dbReference type="InterPro" id="IPR009057">
    <property type="entry name" value="Homeodomain-like_sf"/>
</dbReference>
<dbReference type="InterPro" id="IPR050109">
    <property type="entry name" value="HTH-type_TetR-like_transc_reg"/>
</dbReference>
<dbReference type="SUPFAM" id="SSF48498">
    <property type="entry name" value="Tetracyclin repressor-like, C-terminal domain"/>
    <property type="match status" value="1"/>
</dbReference>
<dbReference type="PANTHER" id="PTHR30055:SF226">
    <property type="entry name" value="HTH-TYPE TRANSCRIPTIONAL REGULATOR PKSA"/>
    <property type="match status" value="1"/>
</dbReference>
<reference evidence="5" key="1">
    <citation type="journal article" date="2019" name="Int. J. Syst. Evol. Microbiol.">
        <title>The Global Catalogue of Microorganisms (GCM) 10K type strain sequencing project: providing services to taxonomists for standard genome sequencing and annotation.</title>
        <authorList>
            <consortium name="The Broad Institute Genomics Platform"/>
            <consortium name="The Broad Institute Genome Sequencing Center for Infectious Disease"/>
            <person name="Wu L."/>
            <person name="Ma J."/>
        </authorList>
    </citation>
    <scope>NUCLEOTIDE SEQUENCE [LARGE SCALE GENOMIC DNA]</scope>
    <source>
        <strain evidence="5">JCM 17130</strain>
    </source>
</reference>
<dbReference type="SUPFAM" id="SSF46689">
    <property type="entry name" value="Homeodomain-like"/>
    <property type="match status" value="1"/>
</dbReference>
<dbReference type="InterPro" id="IPR036271">
    <property type="entry name" value="Tet_transcr_reg_TetR-rel_C_sf"/>
</dbReference>
<gene>
    <name evidence="4" type="ORF">ACFSE6_00485</name>
</gene>
<name>A0ABW4KY09_9MICO</name>
<evidence type="ECO:0000256" key="2">
    <source>
        <dbReference type="PROSITE-ProRule" id="PRU00335"/>
    </source>
</evidence>
<dbReference type="EMBL" id="JBHUEE010000001">
    <property type="protein sequence ID" value="MFD1716298.1"/>
    <property type="molecule type" value="Genomic_DNA"/>
</dbReference>
<dbReference type="PANTHER" id="PTHR30055">
    <property type="entry name" value="HTH-TYPE TRANSCRIPTIONAL REGULATOR RUTR"/>
    <property type="match status" value="1"/>
</dbReference>